<name>A0A2M8IT97_9RHOB</name>
<dbReference type="EMBL" id="PGTB01000352">
    <property type="protein sequence ID" value="PJE32917.1"/>
    <property type="molecule type" value="Genomic_DNA"/>
</dbReference>
<dbReference type="AlphaFoldDB" id="A0A2M8IT97"/>
<accession>A0A2M8IT97</accession>
<organism evidence="2 3">
    <name type="scientific">Pseudooceanicola lipolyticus</name>
    <dbReference type="NCBI Taxonomy" id="2029104"/>
    <lineage>
        <taxon>Bacteria</taxon>
        <taxon>Pseudomonadati</taxon>
        <taxon>Pseudomonadota</taxon>
        <taxon>Alphaproteobacteria</taxon>
        <taxon>Rhodobacterales</taxon>
        <taxon>Paracoccaceae</taxon>
        <taxon>Pseudooceanicola</taxon>
    </lineage>
</organism>
<dbReference type="PANTHER" id="PTHR32309:SF31">
    <property type="entry name" value="CAPSULAR EXOPOLYSACCHARIDE FAMILY"/>
    <property type="match status" value="1"/>
</dbReference>
<protein>
    <recommendedName>
        <fullName evidence="4">Polysaccharide chain length determinant N-terminal domain-containing protein</fullName>
    </recommendedName>
</protein>
<keyword evidence="1" id="KW-0812">Transmembrane</keyword>
<feature type="transmembrane region" description="Helical" evidence="1">
    <location>
        <begin position="18"/>
        <end position="37"/>
    </location>
</feature>
<evidence type="ECO:0000313" key="2">
    <source>
        <dbReference type="EMBL" id="PJE32917.1"/>
    </source>
</evidence>
<evidence type="ECO:0000256" key="1">
    <source>
        <dbReference type="SAM" id="Phobius"/>
    </source>
</evidence>
<comment type="caution">
    <text evidence="2">The sequence shown here is derived from an EMBL/GenBank/DDBJ whole genome shotgun (WGS) entry which is preliminary data.</text>
</comment>
<keyword evidence="1" id="KW-1133">Transmembrane helix</keyword>
<keyword evidence="3" id="KW-1185">Reference proteome</keyword>
<reference evidence="2 3" key="1">
    <citation type="journal article" date="2018" name="Int. J. Syst. Evol. Microbiol.">
        <title>Pseudooceanicola lipolyticus sp. nov., a marine alphaproteobacterium, reclassification of Oceanicola flagellatus as Pseudooceanicola flagellatus comb. nov. and emended description of the genus Pseudooceanicola.</title>
        <authorList>
            <person name="Huang M.-M."/>
            <person name="Guo L.-L."/>
            <person name="Wu Y.-H."/>
            <person name="Lai Q.-L."/>
            <person name="Shao Z.-Z."/>
            <person name="Wang C.-S."/>
            <person name="Wu M."/>
            <person name="Xu X.-W."/>
        </authorList>
    </citation>
    <scope>NUCLEOTIDE SEQUENCE [LARGE SCALE GENOMIC DNA]</scope>
    <source>
        <strain evidence="2 3">157</strain>
    </source>
</reference>
<proteinExistence type="predicted"/>
<dbReference type="Proteomes" id="UP000231553">
    <property type="component" value="Unassembled WGS sequence"/>
</dbReference>
<dbReference type="PANTHER" id="PTHR32309">
    <property type="entry name" value="TYROSINE-PROTEIN KINASE"/>
    <property type="match status" value="1"/>
</dbReference>
<gene>
    <name evidence="2" type="ORF">CVM52_25820</name>
</gene>
<dbReference type="InterPro" id="IPR050445">
    <property type="entry name" value="Bact_polysacc_biosynth/exp"/>
</dbReference>
<feature type="non-terminal residue" evidence="2">
    <location>
        <position position="211"/>
    </location>
</feature>
<evidence type="ECO:0000313" key="3">
    <source>
        <dbReference type="Proteomes" id="UP000231553"/>
    </source>
</evidence>
<sequence length="211" mass="22535">MGPIASFDDIADMVQRRAAMMILIMVVGFLVSATFGLSQAPVYRSVEVLQIAPPKVSDDLAATSVGAPLATGLPLLRERLLTTATLSEIARAYDLFPDQPQLSGAQKAAQLREALRIDWGGGASESTVVVISAELPVPEQARLIAQELSHRLIRLSAAMRISEAQATLDFLSGTERALRAELAAQQARMAVLDATADAEARAALARDTRRT</sequence>
<keyword evidence="1" id="KW-0472">Membrane</keyword>
<evidence type="ECO:0008006" key="4">
    <source>
        <dbReference type="Google" id="ProtNLM"/>
    </source>
</evidence>